<evidence type="ECO:0000313" key="3">
    <source>
        <dbReference type="Proteomes" id="UP000188603"/>
    </source>
</evidence>
<dbReference type="KEGG" id="ntr:B0W44_07580"/>
<keyword evidence="1" id="KW-0812">Transmembrane</keyword>
<organism evidence="2 3">
    <name type="scientific">Novibacillus thermophilus</name>
    <dbReference type="NCBI Taxonomy" id="1471761"/>
    <lineage>
        <taxon>Bacteria</taxon>
        <taxon>Bacillati</taxon>
        <taxon>Bacillota</taxon>
        <taxon>Bacilli</taxon>
        <taxon>Bacillales</taxon>
        <taxon>Thermoactinomycetaceae</taxon>
        <taxon>Novibacillus</taxon>
    </lineage>
</organism>
<dbReference type="RefSeq" id="WP_077719535.1">
    <property type="nucleotide sequence ID" value="NZ_CP019699.1"/>
</dbReference>
<dbReference type="AlphaFoldDB" id="A0A1U9K6I0"/>
<feature type="transmembrane region" description="Helical" evidence="1">
    <location>
        <begin position="6"/>
        <end position="24"/>
    </location>
</feature>
<proteinExistence type="predicted"/>
<accession>A0A1U9K6I0</accession>
<dbReference type="STRING" id="1471761.B0W44_07580"/>
<dbReference type="Proteomes" id="UP000188603">
    <property type="component" value="Chromosome"/>
</dbReference>
<gene>
    <name evidence="2" type="ORF">B0W44_07580</name>
</gene>
<evidence type="ECO:0000256" key="1">
    <source>
        <dbReference type="SAM" id="Phobius"/>
    </source>
</evidence>
<protein>
    <submittedName>
        <fullName evidence="2">Uncharacterized protein</fullName>
    </submittedName>
</protein>
<keyword evidence="1" id="KW-1133">Transmembrane helix</keyword>
<reference evidence="2 3" key="1">
    <citation type="journal article" date="2015" name="Int. J. Syst. Evol. Microbiol.">
        <title>Novibacillus thermophilus gen. nov., sp. nov., a Gram-staining-negative and moderately thermophilic member of the family Thermoactinomycetaceae.</title>
        <authorList>
            <person name="Yang G."/>
            <person name="Chen J."/>
            <person name="Zhou S."/>
        </authorList>
    </citation>
    <scope>NUCLEOTIDE SEQUENCE [LARGE SCALE GENOMIC DNA]</scope>
    <source>
        <strain evidence="2 3">SG-1</strain>
    </source>
</reference>
<keyword evidence="1" id="KW-0472">Membrane</keyword>
<dbReference type="OrthoDB" id="2655803at2"/>
<keyword evidence="3" id="KW-1185">Reference proteome</keyword>
<name>A0A1U9K6I0_9BACL</name>
<dbReference type="EMBL" id="CP019699">
    <property type="protein sequence ID" value="AQS55667.1"/>
    <property type="molecule type" value="Genomic_DNA"/>
</dbReference>
<sequence>MRAVEYVVFITILAFFFFLMPDMIQFAKITFKANQVADFAVERMAIEGGWSADVADAIQNELARQKLDPDRWEVEHTSGRVGAPETVYLKMSRDYHITAFNIFGESMGRALADVLSVPIVAQKVQASQVYIRQEG</sequence>
<evidence type="ECO:0000313" key="2">
    <source>
        <dbReference type="EMBL" id="AQS55667.1"/>
    </source>
</evidence>